<dbReference type="EMBL" id="OX459124">
    <property type="protein sequence ID" value="CAI9112836.1"/>
    <property type="molecule type" value="Genomic_DNA"/>
</dbReference>
<dbReference type="Pfam" id="PF13966">
    <property type="entry name" value="zf-RVT"/>
    <property type="match status" value="1"/>
</dbReference>
<gene>
    <name evidence="3" type="ORF">OLC1_LOCUS19952</name>
</gene>
<dbReference type="GO" id="GO:0004523">
    <property type="term" value="F:RNA-DNA hybrid ribonuclease activity"/>
    <property type="evidence" value="ECO:0007669"/>
    <property type="project" value="InterPro"/>
</dbReference>
<dbReference type="PANTHER" id="PTHR47723:SF19">
    <property type="entry name" value="POLYNUCLEOTIDYL TRANSFERASE, RIBONUCLEASE H-LIKE SUPERFAMILY PROTEIN"/>
    <property type="match status" value="1"/>
</dbReference>
<dbReference type="AlphaFoldDB" id="A0AAV1DY21"/>
<sequence>MYNQSIHYLYKYLYRKHMLCTISTRNSLFLSLQKSVKPNFLFAMAGSPTAIPVASDPPQQGLPAVIPVTSQPQQQAAQRYIADINGLISTKSKHFFIVVRVMSMWKMMDTSKKGEVKSLELTLIDAEGSKIQATIPARFMRDFKDWFEEGCCRKISCFDHALNINGAYRCAKHEYKIVFEPNTLVQTFVDFDIPNHIFEFTPFAEINNFVANFDYCFDVIGHIIGYSDPIVDAQKKRISVQLEDEKADSMKVTIWGEHADLITNYLSKELEFPVVLIVQIYLDDMNIPAIYEYKHRLEQNDIKESSIHKISIMSSISGYTTFEDFVKDSEILTLNEIRDLEEFGPYMGHPGYGTSNAKSYNPGVFLNEKSLLTRDSGMVEDRAFHVLEEMVLSFNEGEDKLIWKPTPLGVFTIKSEYEALRRRQVENPSLRNVWHKFIPLRISFFMWKFGNSLLPFTENLCRMGIYLQPSICWKCKSSSDSMRQQFLECAFARQVWNFFAELFGQVAHGSSLGEYLNSWWISGNFKTAIGVIKKVLPSFIVWELWKARNKFFFENVDSNFSGVIKAVKEHLHGMMLVHRLKARNVVERESLQLIFPNTPFSLKQKKVRKVSWQRQRKHVLNTDGSSNSQAAGYGFVIRGEKGFFLYEEAGFLGSGDSLQAEVYGLLFGVRKCEHLDLFQVEVQTDNQFLANILASGGPCPRRFYFELREIRAILVRRDYSIHHIYREANAVADSLARCASDEVSAEFFSLGDLPNFTRGLITLDQQSMPYGGEMRLAASVMLRGQEDDDELVSEASVAWSWEEKQGGEGSGRKRERWRGGRDGGCVDEKKICSGGVAAGFYGS</sequence>
<name>A0AAV1DY21_OLDCO</name>
<evidence type="ECO:0000259" key="2">
    <source>
        <dbReference type="PROSITE" id="PS50879"/>
    </source>
</evidence>
<accession>A0AAV1DY21</accession>
<dbReference type="InterPro" id="IPR012337">
    <property type="entry name" value="RNaseH-like_sf"/>
</dbReference>
<dbReference type="InterPro" id="IPR044730">
    <property type="entry name" value="RNase_H-like_dom_plant"/>
</dbReference>
<dbReference type="InterPro" id="IPR036397">
    <property type="entry name" value="RNaseH_sf"/>
</dbReference>
<dbReference type="SUPFAM" id="SSF53098">
    <property type="entry name" value="Ribonuclease H-like"/>
    <property type="match status" value="1"/>
</dbReference>
<evidence type="ECO:0000313" key="4">
    <source>
        <dbReference type="Proteomes" id="UP001161247"/>
    </source>
</evidence>
<reference evidence="3" key="1">
    <citation type="submission" date="2023-03" db="EMBL/GenBank/DDBJ databases">
        <authorList>
            <person name="Julca I."/>
        </authorList>
    </citation>
    <scope>NUCLEOTIDE SEQUENCE</scope>
</reference>
<keyword evidence="4" id="KW-1185">Reference proteome</keyword>
<dbReference type="GO" id="GO:0003676">
    <property type="term" value="F:nucleic acid binding"/>
    <property type="evidence" value="ECO:0007669"/>
    <property type="project" value="InterPro"/>
</dbReference>
<proteinExistence type="predicted"/>
<organism evidence="3 4">
    <name type="scientific">Oldenlandia corymbosa var. corymbosa</name>
    <dbReference type="NCBI Taxonomy" id="529605"/>
    <lineage>
        <taxon>Eukaryota</taxon>
        <taxon>Viridiplantae</taxon>
        <taxon>Streptophyta</taxon>
        <taxon>Embryophyta</taxon>
        <taxon>Tracheophyta</taxon>
        <taxon>Spermatophyta</taxon>
        <taxon>Magnoliopsida</taxon>
        <taxon>eudicotyledons</taxon>
        <taxon>Gunneridae</taxon>
        <taxon>Pentapetalae</taxon>
        <taxon>asterids</taxon>
        <taxon>lamiids</taxon>
        <taxon>Gentianales</taxon>
        <taxon>Rubiaceae</taxon>
        <taxon>Rubioideae</taxon>
        <taxon>Spermacoceae</taxon>
        <taxon>Hedyotis-Oldenlandia complex</taxon>
        <taxon>Oldenlandia</taxon>
    </lineage>
</organism>
<dbReference type="InterPro" id="IPR053151">
    <property type="entry name" value="RNase_H-like"/>
</dbReference>
<dbReference type="InterPro" id="IPR012340">
    <property type="entry name" value="NA-bd_OB-fold"/>
</dbReference>
<feature type="region of interest" description="Disordered" evidence="1">
    <location>
        <begin position="802"/>
        <end position="822"/>
    </location>
</feature>
<dbReference type="InterPro" id="IPR026960">
    <property type="entry name" value="RVT-Znf"/>
</dbReference>
<evidence type="ECO:0000256" key="1">
    <source>
        <dbReference type="SAM" id="MobiDB-lite"/>
    </source>
</evidence>
<dbReference type="CDD" id="cd06222">
    <property type="entry name" value="RNase_H_like"/>
    <property type="match status" value="1"/>
</dbReference>
<evidence type="ECO:0000313" key="3">
    <source>
        <dbReference type="EMBL" id="CAI9112836.1"/>
    </source>
</evidence>
<dbReference type="SUPFAM" id="SSF50249">
    <property type="entry name" value="Nucleic acid-binding proteins"/>
    <property type="match status" value="2"/>
</dbReference>
<dbReference type="PANTHER" id="PTHR47723">
    <property type="entry name" value="OS05G0353850 PROTEIN"/>
    <property type="match status" value="1"/>
</dbReference>
<feature type="domain" description="RNase H type-1" evidence="2">
    <location>
        <begin position="614"/>
        <end position="741"/>
    </location>
</feature>
<dbReference type="InterPro" id="IPR002156">
    <property type="entry name" value="RNaseH_domain"/>
</dbReference>
<dbReference type="Proteomes" id="UP001161247">
    <property type="component" value="Chromosome 7"/>
</dbReference>
<dbReference type="Gene3D" id="2.40.50.140">
    <property type="entry name" value="Nucleic acid-binding proteins"/>
    <property type="match status" value="2"/>
</dbReference>
<protein>
    <submittedName>
        <fullName evidence="3">OLC1v1013330C1</fullName>
    </submittedName>
</protein>
<dbReference type="InterPro" id="IPR003871">
    <property type="entry name" value="RFA1B/D_OB_1st"/>
</dbReference>
<dbReference type="PROSITE" id="PS50879">
    <property type="entry name" value="RNASE_H_1"/>
    <property type="match status" value="1"/>
</dbReference>
<dbReference type="Gene3D" id="3.30.420.10">
    <property type="entry name" value="Ribonuclease H-like superfamily/Ribonuclease H"/>
    <property type="match status" value="1"/>
</dbReference>
<dbReference type="Pfam" id="PF13456">
    <property type="entry name" value="RVT_3"/>
    <property type="match status" value="1"/>
</dbReference>
<dbReference type="Pfam" id="PF02721">
    <property type="entry name" value="DUF223"/>
    <property type="match status" value="1"/>
</dbReference>
<dbReference type="CDD" id="cd04480">
    <property type="entry name" value="RPA1_DBD_A_like"/>
    <property type="match status" value="1"/>
</dbReference>